<comment type="caution">
    <text evidence="10">The sequence shown here is derived from an EMBL/GenBank/DDBJ whole genome shotgun (WGS) entry which is preliminary data.</text>
</comment>
<evidence type="ECO:0000259" key="9">
    <source>
        <dbReference type="PROSITE" id="PS50937"/>
    </source>
</evidence>
<dbReference type="InterPro" id="IPR015358">
    <property type="entry name" value="Tscrpt_reg_MerR_DNA-bd"/>
</dbReference>
<dbReference type="Pfam" id="PF09278">
    <property type="entry name" value="MerR-DNA-bind"/>
    <property type="match status" value="1"/>
</dbReference>
<keyword evidence="4" id="KW-0411">Iron-sulfur</keyword>
<evidence type="ECO:0000313" key="10">
    <source>
        <dbReference type="EMBL" id="MEX6430660.1"/>
    </source>
</evidence>
<dbReference type="SMART" id="SM00422">
    <property type="entry name" value="HTH_MERR"/>
    <property type="match status" value="1"/>
</dbReference>
<dbReference type="InterPro" id="IPR000551">
    <property type="entry name" value="MerR-type_HTH_dom"/>
</dbReference>
<reference evidence="10 11" key="1">
    <citation type="submission" date="2024-07" db="EMBL/GenBank/DDBJ databases">
        <title>Draft Genome Sequence of Ferrimicrobium acidiphilum Strain YE2023, Isolated from a Pulp of Bioleach Reactor.</title>
        <authorList>
            <person name="Elkina Y.A."/>
            <person name="Bulaeva A.G."/>
            <person name="Beletsky A.V."/>
            <person name="Mardanov A.V."/>
        </authorList>
    </citation>
    <scope>NUCLEOTIDE SEQUENCE [LARGE SCALE GENOMIC DNA]</scope>
    <source>
        <strain evidence="10 11">YE2023</strain>
    </source>
</reference>
<keyword evidence="7" id="KW-0804">Transcription</keyword>
<dbReference type="InterPro" id="IPR047057">
    <property type="entry name" value="MerR_fam"/>
</dbReference>
<keyword evidence="5" id="KW-0805">Transcription regulation</keyword>
<name>A0ABV3Y5H0_9ACTN</name>
<feature type="region of interest" description="Disordered" evidence="8">
    <location>
        <begin position="160"/>
        <end position="185"/>
    </location>
</feature>
<dbReference type="RefSeq" id="WP_369084905.1">
    <property type="nucleotide sequence ID" value="NZ_JBFSHR010000070.1"/>
</dbReference>
<keyword evidence="11" id="KW-1185">Reference proteome</keyword>
<dbReference type="Pfam" id="PF00376">
    <property type="entry name" value="MerR"/>
    <property type="match status" value="1"/>
</dbReference>
<dbReference type="PRINTS" id="PR00040">
    <property type="entry name" value="HTHMERR"/>
</dbReference>
<keyword evidence="6" id="KW-0238">DNA-binding</keyword>
<dbReference type="NCBIfam" id="TIGR01950">
    <property type="entry name" value="SoxR"/>
    <property type="match status" value="1"/>
</dbReference>
<dbReference type="InterPro" id="IPR010211">
    <property type="entry name" value="Redox-sen_tscrpt-act_SoxR"/>
</dbReference>
<dbReference type="PANTHER" id="PTHR30204">
    <property type="entry name" value="REDOX-CYCLING DRUG-SENSING TRANSCRIPTIONAL ACTIVATOR SOXR"/>
    <property type="match status" value="1"/>
</dbReference>
<evidence type="ECO:0000313" key="11">
    <source>
        <dbReference type="Proteomes" id="UP001560267"/>
    </source>
</evidence>
<dbReference type="CDD" id="cd01110">
    <property type="entry name" value="HTH_SoxR"/>
    <property type="match status" value="1"/>
</dbReference>
<evidence type="ECO:0000256" key="1">
    <source>
        <dbReference type="ARBA" id="ARBA00022714"/>
    </source>
</evidence>
<evidence type="ECO:0000256" key="5">
    <source>
        <dbReference type="ARBA" id="ARBA00023015"/>
    </source>
</evidence>
<dbReference type="InterPro" id="IPR009061">
    <property type="entry name" value="DNA-bd_dom_put_sf"/>
</dbReference>
<evidence type="ECO:0000256" key="3">
    <source>
        <dbReference type="ARBA" id="ARBA00023004"/>
    </source>
</evidence>
<keyword evidence="1" id="KW-0001">2Fe-2S</keyword>
<evidence type="ECO:0000256" key="7">
    <source>
        <dbReference type="ARBA" id="ARBA00023163"/>
    </source>
</evidence>
<dbReference type="PROSITE" id="PS50937">
    <property type="entry name" value="HTH_MERR_2"/>
    <property type="match status" value="1"/>
</dbReference>
<keyword evidence="2" id="KW-0479">Metal-binding</keyword>
<proteinExistence type="predicted"/>
<sequence>MKGKHNNMPREQVLLQIGTVAKRCGVSVATLRFYEERGLITSVRPNGRQRMFDRATIRRVAFIKVAQHVGLSLEEISAALALLPDLRTPTPKDWRRLSAGWRSRIDEQIRTLEGLRDDLDSCIGCGCLSLDRCSLYNANDQAAQLGTGARYLLGDVPLSDESTRSRSSDHNSLNETSTETHIEHP</sequence>
<feature type="domain" description="HTH merR-type" evidence="9">
    <location>
        <begin position="14"/>
        <end position="82"/>
    </location>
</feature>
<dbReference type="Proteomes" id="UP001560267">
    <property type="component" value="Unassembled WGS sequence"/>
</dbReference>
<evidence type="ECO:0000256" key="8">
    <source>
        <dbReference type="SAM" id="MobiDB-lite"/>
    </source>
</evidence>
<keyword evidence="3" id="KW-0408">Iron</keyword>
<gene>
    <name evidence="10" type="primary">soxR</name>
    <name evidence="10" type="ORF">AB6A68_12565</name>
</gene>
<evidence type="ECO:0000256" key="4">
    <source>
        <dbReference type="ARBA" id="ARBA00023014"/>
    </source>
</evidence>
<accession>A0ABV3Y5H0</accession>
<protein>
    <submittedName>
        <fullName evidence="10">Redox-sensitive transcriptional activator SoxR</fullName>
    </submittedName>
</protein>
<dbReference type="PROSITE" id="PS00552">
    <property type="entry name" value="HTH_MERR_1"/>
    <property type="match status" value="1"/>
</dbReference>
<organism evidence="10 11">
    <name type="scientific">Ferrimicrobium acidiphilum</name>
    <dbReference type="NCBI Taxonomy" id="121039"/>
    <lineage>
        <taxon>Bacteria</taxon>
        <taxon>Bacillati</taxon>
        <taxon>Actinomycetota</taxon>
        <taxon>Acidimicrobiia</taxon>
        <taxon>Acidimicrobiales</taxon>
        <taxon>Acidimicrobiaceae</taxon>
        <taxon>Ferrimicrobium</taxon>
    </lineage>
</organism>
<evidence type="ECO:0000256" key="2">
    <source>
        <dbReference type="ARBA" id="ARBA00022723"/>
    </source>
</evidence>
<dbReference type="PANTHER" id="PTHR30204:SF0">
    <property type="entry name" value="REDOX-SENSITIVE TRANSCRIPTIONAL ACTIVATOR SOXR"/>
    <property type="match status" value="1"/>
</dbReference>
<dbReference type="SUPFAM" id="SSF46955">
    <property type="entry name" value="Putative DNA-binding domain"/>
    <property type="match status" value="1"/>
</dbReference>
<dbReference type="Gene3D" id="1.10.1660.10">
    <property type="match status" value="1"/>
</dbReference>
<dbReference type="EMBL" id="JBFSHR010000070">
    <property type="protein sequence ID" value="MEX6430660.1"/>
    <property type="molecule type" value="Genomic_DNA"/>
</dbReference>
<evidence type="ECO:0000256" key="6">
    <source>
        <dbReference type="ARBA" id="ARBA00023125"/>
    </source>
</evidence>